<feature type="region of interest" description="Disordered" evidence="2">
    <location>
        <begin position="265"/>
        <end position="356"/>
    </location>
</feature>
<comment type="caution">
    <text evidence="4">The sequence shown here is derived from an EMBL/GenBank/DDBJ whole genome shotgun (WGS) entry which is preliminary data.</text>
</comment>
<dbReference type="AlphaFoldDB" id="D4DC37"/>
<keyword evidence="5" id="KW-1185">Reference proteome</keyword>
<keyword evidence="1" id="KW-0175">Coiled coil</keyword>
<feature type="compositionally biased region" description="Polar residues" evidence="2">
    <location>
        <begin position="7"/>
        <end position="16"/>
    </location>
</feature>
<dbReference type="KEGG" id="tve:TRV_04689"/>
<dbReference type="RefSeq" id="XP_003021257.1">
    <property type="nucleotide sequence ID" value="XM_003021211.1"/>
</dbReference>
<reference evidence="5" key="1">
    <citation type="journal article" date="2011" name="Genome Biol.">
        <title>Comparative and functional genomics provide insights into the pathogenicity of dermatophytic fungi.</title>
        <authorList>
            <person name="Burmester A."/>
            <person name="Shelest E."/>
            <person name="Gloeckner G."/>
            <person name="Heddergott C."/>
            <person name="Schindler S."/>
            <person name="Staib P."/>
            <person name="Heidel A."/>
            <person name="Felder M."/>
            <person name="Petzold A."/>
            <person name="Szafranski K."/>
            <person name="Feuermann M."/>
            <person name="Pedruzzi I."/>
            <person name="Priebe S."/>
            <person name="Groth M."/>
            <person name="Winkler R."/>
            <person name="Li W."/>
            <person name="Kniemeyer O."/>
            <person name="Schroeckh V."/>
            <person name="Hertweck C."/>
            <person name="Hube B."/>
            <person name="White T.C."/>
            <person name="Platzer M."/>
            <person name="Guthke R."/>
            <person name="Heitman J."/>
            <person name="Woestemeyer J."/>
            <person name="Zipfel P.F."/>
            <person name="Monod M."/>
            <person name="Brakhage A.A."/>
        </authorList>
    </citation>
    <scope>NUCLEOTIDE SEQUENCE [LARGE SCALE GENOMIC DNA]</scope>
    <source>
        <strain evidence="5">HKI 0517</strain>
    </source>
</reference>
<protein>
    <submittedName>
        <fullName evidence="4">Uncharacterized protein</fullName>
    </submittedName>
</protein>
<feature type="coiled-coil region" evidence="1">
    <location>
        <begin position="382"/>
        <end position="409"/>
    </location>
</feature>
<evidence type="ECO:0000256" key="3">
    <source>
        <dbReference type="SAM" id="Phobius"/>
    </source>
</evidence>
<dbReference type="Proteomes" id="UP000008383">
    <property type="component" value="Unassembled WGS sequence"/>
</dbReference>
<feature type="transmembrane region" description="Helical" evidence="3">
    <location>
        <begin position="467"/>
        <end position="488"/>
    </location>
</feature>
<proteinExistence type="predicted"/>
<evidence type="ECO:0000313" key="5">
    <source>
        <dbReference type="Proteomes" id="UP000008383"/>
    </source>
</evidence>
<feature type="compositionally biased region" description="Low complexity" evidence="2">
    <location>
        <begin position="297"/>
        <end position="307"/>
    </location>
</feature>
<dbReference type="OrthoDB" id="5393115at2759"/>
<keyword evidence="3" id="KW-0472">Membrane</keyword>
<feature type="region of interest" description="Disordered" evidence="2">
    <location>
        <begin position="1"/>
        <end position="31"/>
    </location>
</feature>
<keyword evidence="3" id="KW-1133">Transmembrane helix</keyword>
<sequence length="707" mass="79059">MEPQDQPYHQSLAQSQAGGGGVSVRSRSSSVVSTRTGVTITTLQEDTRSIRSMELVVGGRIFRINRDGSRITEHSGLPPYTAAPPEYSSLDTNLATGSNNELPAPNIPDYQTIAWPLNERDYHPLMRQRVPSVSLTQDRSEEHAGAGTDAPGPQDNDLLTAELPETPVERERRGSASGSSSGLVSRAHSFVPGPEKITVVAKRRSVSESNIQANLRPNAHHTNANNTNHNIHRHNHNFLRRRNGIRLPQLDTGMSFESLRNAFSINPPPASSPRMTHSAGPSIGRSSDIFHPSPTYNNNSNNNTTSTADHWQSHSTVSRGRSPPTTPRATRSPMLAVPQGPPTVEEGYADTDEPPAMDTENEISIHFSRMIRSIDREHRRVLHQKCRELAELRERLNEVDQVYRKELRSRDFIIDELRHTINLLEFQTEAKIERARNEVEDIWEQRWKDQEKLLLDMQRRLGPAMAFYIQHLHHLLASVFILLTHPATELLGQEQISTSWSMYLGFNVFFSFFSSLLLLLLHPVCPSRKVVEVASLCIPILDLCSISISPCSDMNISMRHARNPSLEPDPCMHGGSCWPLFSLPSLLLIPGFTQLLALLRVSGQRTEKKEKEHPGGTVFIFNNLLKSPADKHPGKICRFPPAASTARYHRLPPTSSDNKKKKKKKKKKRRTKRRDGVALCVDTATCRLLMVAEPSPQGTVAVCSNNS</sequence>
<dbReference type="GeneID" id="9578102"/>
<dbReference type="EMBL" id="ACYE01000235">
    <property type="protein sequence ID" value="EFE40639.1"/>
    <property type="molecule type" value="Genomic_DNA"/>
</dbReference>
<accession>D4DC37</accession>
<evidence type="ECO:0000256" key="2">
    <source>
        <dbReference type="SAM" id="MobiDB-lite"/>
    </source>
</evidence>
<evidence type="ECO:0000256" key="1">
    <source>
        <dbReference type="SAM" id="Coils"/>
    </source>
</evidence>
<gene>
    <name evidence="4" type="ORF">TRV_04689</name>
</gene>
<feature type="transmembrane region" description="Helical" evidence="3">
    <location>
        <begin position="500"/>
        <end position="521"/>
    </location>
</feature>
<evidence type="ECO:0000313" key="4">
    <source>
        <dbReference type="EMBL" id="EFE40639.1"/>
    </source>
</evidence>
<feature type="region of interest" description="Disordered" evidence="2">
    <location>
        <begin position="646"/>
        <end position="675"/>
    </location>
</feature>
<feature type="compositionally biased region" description="Acidic residues" evidence="2">
    <location>
        <begin position="347"/>
        <end position="356"/>
    </location>
</feature>
<feature type="compositionally biased region" description="Low complexity" evidence="2">
    <location>
        <begin position="315"/>
        <end position="333"/>
    </location>
</feature>
<feature type="region of interest" description="Disordered" evidence="2">
    <location>
        <begin position="132"/>
        <end position="189"/>
    </location>
</feature>
<dbReference type="HOGENOM" id="CLU_390387_0_0_1"/>
<feature type="compositionally biased region" description="Basic residues" evidence="2">
    <location>
        <begin position="659"/>
        <end position="673"/>
    </location>
</feature>
<name>D4DC37_TRIVH</name>
<keyword evidence="3" id="KW-0812">Transmembrane</keyword>
<feature type="compositionally biased region" description="Low complexity" evidence="2">
    <location>
        <begin position="175"/>
        <end position="187"/>
    </location>
</feature>
<feature type="transmembrane region" description="Helical" evidence="3">
    <location>
        <begin position="578"/>
        <end position="599"/>
    </location>
</feature>
<organism evidence="4 5">
    <name type="scientific">Trichophyton verrucosum (strain HKI 0517)</name>
    <dbReference type="NCBI Taxonomy" id="663202"/>
    <lineage>
        <taxon>Eukaryota</taxon>
        <taxon>Fungi</taxon>
        <taxon>Dikarya</taxon>
        <taxon>Ascomycota</taxon>
        <taxon>Pezizomycotina</taxon>
        <taxon>Eurotiomycetes</taxon>
        <taxon>Eurotiomycetidae</taxon>
        <taxon>Onygenales</taxon>
        <taxon>Arthrodermataceae</taxon>
        <taxon>Trichophyton</taxon>
    </lineage>
</organism>